<accession>A0ABN5I1X4</accession>
<comment type="cofactor">
    <cofactor evidence="1 4">
        <name>pyridoxal 5'-phosphate</name>
        <dbReference type="ChEBI" id="CHEBI:597326"/>
    </cofactor>
</comment>
<gene>
    <name evidence="6" type="ORF">C4B68_07225</name>
</gene>
<feature type="compositionally biased region" description="Pro residues" evidence="5">
    <location>
        <begin position="284"/>
        <end position="293"/>
    </location>
</feature>
<keyword evidence="2 4" id="KW-0663">Pyridoxal phosphate</keyword>
<keyword evidence="7" id="KW-1185">Reference proteome</keyword>
<dbReference type="SUPFAM" id="SSF56112">
    <property type="entry name" value="Protein kinase-like (PK-like)"/>
    <property type="match status" value="1"/>
</dbReference>
<dbReference type="InterPro" id="IPR002129">
    <property type="entry name" value="PyrdxlP-dep_de-COase"/>
</dbReference>
<dbReference type="InterPro" id="IPR011009">
    <property type="entry name" value="Kinase-like_dom_sf"/>
</dbReference>
<evidence type="ECO:0000313" key="6">
    <source>
        <dbReference type="EMBL" id="AVH55607.1"/>
    </source>
</evidence>
<dbReference type="Gene3D" id="3.40.640.10">
    <property type="entry name" value="Type I PLP-dependent aspartate aminotransferase-like (Major domain)"/>
    <property type="match status" value="1"/>
</dbReference>
<protein>
    <recommendedName>
        <fullName evidence="8">Aspartate aminotransferase family protein</fullName>
    </recommendedName>
</protein>
<feature type="compositionally biased region" description="Basic residues" evidence="5">
    <location>
        <begin position="305"/>
        <end position="333"/>
    </location>
</feature>
<dbReference type="RefSeq" id="WP_099498579.1">
    <property type="nucleotide sequence ID" value="NZ_CP026652.1"/>
</dbReference>
<evidence type="ECO:0000256" key="2">
    <source>
        <dbReference type="ARBA" id="ARBA00022898"/>
    </source>
</evidence>
<evidence type="ECO:0000256" key="4">
    <source>
        <dbReference type="RuleBase" id="RU000382"/>
    </source>
</evidence>
<evidence type="ECO:0008006" key="8">
    <source>
        <dbReference type="Google" id="ProtNLM"/>
    </source>
</evidence>
<dbReference type="PANTHER" id="PTHR42735">
    <property type="match status" value="1"/>
</dbReference>
<dbReference type="Proteomes" id="UP000238413">
    <property type="component" value="Chromosome"/>
</dbReference>
<evidence type="ECO:0000256" key="1">
    <source>
        <dbReference type="ARBA" id="ARBA00001933"/>
    </source>
</evidence>
<proteinExistence type="inferred from homology"/>
<dbReference type="SUPFAM" id="SSF53383">
    <property type="entry name" value="PLP-dependent transferases"/>
    <property type="match status" value="1"/>
</dbReference>
<dbReference type="PANTHER" id="PTHR42735:SF6">
    <property type="entry name" value="SPHINGOSINE-1-PHOSPHATE LYASE 1"/>
    <property type="match status" value="1"/>
</dbReference>
<name>A0ABN5I1X4_9ACTN</name>
<dbReference type="Pfam" id="PF00282">
    <property type="entry name" value="Pyridoxal_deC"/>
    <property type="match status" value="1"/>
</dbReference>
<organism evidence="6 7">
    <name type="scientific">Streptomyces dengpaensis</name>
    <dbReference type="NCBI Taxonomy" id="2049881"/>
    <lineage>
        <taxon>Bacteria</taxon>
        <taxon>Bacillati</taxon>
        <taxon>Actinomycetota</taxon>
        <taxon>Actinomycetes</taxon>
        <taxon>Kitasatosporales</taxon>
        <taxon>Streptomycetaceae</taxon>
        <taxon>Streptomyces</taxon>
    </lineage>
</organism>
<comment type="similarity">
    <text evidence="4">Belongs to the group II decarboxylase family.</text>
</comment>
<dbReference type="InterPro" id="IPR015421">
    <property type="entry name" value="PyrdxlP-dep_Trfase_major"/>
</dbReference>
<evidence type="ECO:0000256" key="5">
    <source>
        <dbReference type="SAM" id="MobiDB-lite"/>
    </source>
</evidence>
<keyword evidence="3 4" id="KW-0456">Lyase</keyword>
<sequence>MIFDRFPEPVLTQRGDGPDGHLTSGASEATLSALCIAHNLLRTGGHRIPVLTSDLCHSSVAKAAEILDLDLVRLPAGPAWTLTREQIRQAAAEAIADGVTGIIVVATAGNYNSGFAGPVDEIATDLRDIAFQRPGHVRCFLHVDAAHGGFVFPFTAPTCLDDLRRHRLIPTVLAEESRRRGLPLAEQLGTQDCVNTPQDIHPDNILIQPGGKIALLDFNHATPAEAASDFVKLDRWCLPSAPTANTCWQQRGAPADPLFEQRLAFHRLVITLPYFLYWHGRDPTQPPGAPQPCEPNWSEHDCQRNRRRPGSSTGRRARRPGRRRAAAARRSHRSGPGTA</sequence>
<dbReference type="InterPro" id="IPR050477">
    <property type="entry name" value="GrpII_AminoAcid_Decarb"/>
</dbReference>
<reference evidence="6 7" key="1">
    <citation type="submission" date="2018-02" db="EMBL/GenBank/DDBJ databases">
        <title>Complete genome sequence of Streptomyces dengpaensis, the producer of angucyclines.</title>
        <authorList>
            <person name="Yumei L."/>
        </authorList>
    </citation>
    <scope>NUCLEOTIDE SEQUENCE [LARGE SCALE GENOMIC DNA]</scope>
    <source>
        <strain evidence="6 7">XZHG99</strain>
    </source>
</reference>
<dbReference type="InterPro" id="IPR015424">
    <property type="entry name" value="PyrdxlP-dep_Trfase"/>
</dbReference>
<evidence type="ECO:0000256" key="3">
    <source>
        <dbReference type="ARBA" id="ARBA00023239"/>
    </source>
</evidence>
<feature type="region of interest" description="Disordered" evidence="5">
    <location>
        <begin position="284"/>
        <end position="339"/>
    </location>
</feature>
<dbReference type="EMBL" id="CP026652">
    <property type="protein sequence ID" value="AVH55607.1"/>
    <property type="molecule type" value="Genomic_DNA"/>
</dbReference>
<evidence type="ECO:0000313" key="7">
    <source>
        <dbReference type="Proteomes" id="UP000238413"/>
    </source>
</evidence>